<dbReference type="InterPro" id="IPR052518">
    <property type="entry name" value="CHR_Transporter"/>
</dbReference>
<dbReference type="PANTHER" id="PTHR43663">
    <property type="entry name" value="CHROMATE TRANSPORT PROTEIN-RELATED"/>
    <property type="match status" value="1"/>
</dbReference>
<comment type="subcellular location">
    <subcellularLocation>
        <location evidence="1">Cell membrane</location>
        <topology evidence="1">Multi-pass membrane protein</topology>
    </subcellularLocation>
</comment>
<evidence type="ECO:0000256" key="1">
    <source>
        <dbReference type="ARBA" id="ARBA00004651"/>
    </source>
</evidence>
<evidence type="ECO:0000256" key="6">
    <source>
        <dbReference type="ARBA" id="ARBA00023136"/>
    </source>
</evidence>
<organism evidence="8 9">
    <name type="scientific">Vibrio nitrifigilis</name>
    <dbReference type="NCBI Taxonomy" id="2789781"/>
    <lineage>
        <taxon>Bacteria</taxon>
        <taxon>Pseudomonadati</taxon>
        <taxon>Pseudomonadota</taxon>
        <taxon>Gammaproteobacteria</taxon>
        <taxon>Vibrionales</taxon>
        <taxon>Vibrionaceae</taxon>
        <taxon>Vibrio</taxon>
    </lineage>
</organism>
<evidence type="ECO:0000256" key="5">
    <source>
        <dbReference type="ARBA" id="ARBA00022989"/>
    </source>
</evidence>
<dbReference type="Pfam" id="PF02417">
    <property type="entry name" value="Chromate_transp"/>
    <property type="match status" value="1"/>
</dbReference>
<dbReference type="InterPro" id="IPR003370">
    <property type="entry name" value="Chromate_transpt"/>
</dbReference>
<keyword evidence="9" id="KW-1185">Reference proteome</keyword>
<gene>
    <name evidence="8" type="ORF">I1A42_06495</name>
</gene>
<accession>A0ABS0GCX4</accession>
<keyword evidence="5 7" id="KW-1133">Transmembrane helix</keyword>
<evidence type="ECO:0000256" key="7">
    <source>
        <dbReference type="SAM" id="Phobius"/>
    </source>
</evidence>
<dbReference type="PANTHER" id="PTHR43663:SF1">
    <property type="entry name" value="CHROMATE TRANSPORTER"/>
    <property type="match status" value="1"/>
</dbReference>
<feature type="transmembrane region" description="Helical" evidence="7">
    <location>
        <begin position="140"/>
        <end position="173"/>
    </location>
</feature>
<feature type="transmembrane region" description="Helical" evidence="7">
    <location>
        <begin position="107"/>
        <end position="128"/>
    </location>
</feature>
<evidence type="ECO:0000256" key="2">
    <source>
        <dbReference type="ARBA" id="ARBA00005262"/>
    </source>
</evidence>
<dbReference type="EMBL" id="JADPMR010000001">
    <property type="protein sequence ID" value="MBF9000205.1"/>
    <property type="molecule type" value="Genomic_DNA"/>
</dbReference>
<feature type="transmembrane region" description="Helical" evidence="7">
    <location>
        <begin position="71"/>
        <end position="95"/>
    </location>
</feature>
<evidence type="ECO:0000256" key="4">
    <source>
        <dbReference type="ARBA" id="ARBA00022692"/>
    </source>
</evidence>
<protein>
    <submittedName>
        <fullName evidence="8">Chromate transporter</fullName>
    </submittedName>
</protein>
<reference evidence="8 9" key="1">
    <citation type="submission" date="2020-11" db="EMBL/GenBank/DDBJ databases">
        <title>Vibrio nitrifigilis sp. nov., a marine nitrogen-fixing bacterium isolated from the lagoon sediment of an islet inside an atoll.</title>
        <authorList>
            <person name="Wang L.-T."/>
            <person name="Shieh W.Y."/>
        </authorList>
    </citation>
    <scope>NUCLEOTIDE SEQUENCE [LARGE SCALE GENOMIC DNA]</scope>
    <source>
        <strain evidence="8 9">NFV-1</strain>
    </source>
</reference>
<keyword evidence="3" id="KW-1003">Cell membrane</keyword>
<comment type="similarity">
    <text evidence="2">Belongs to the chromate ion transporter (CHR) (TC 2.A.51) family.</text>
</comment>
<evidence type="ECO:0000313" key="8">
    <source>
        <dbReference type="EMBL" id="MBF9000205.1"/>
    </source>
</evidence>
<keyword evidence="6 7" id="KW-0472">Membrane</keyword>
<dbReference type="Proteomes" id="UP000597206">
    <property type="component" value="Unassembled WGS sequence"/>
</dbReference>
<comment type="caution">
    <text evidence="8">The sequence shown here is derived from an EMBL/GenBank/DDBJ whole genome shotgun (WGS) entry which is preliminary data.</text>
</comment>
<evidence type="ECO:0000256" key="3">
    <source>
        <dbReference type="ARBA" id="ARBA00022475"/>
    </source>
</evidence>
<keyword evidence="4 7" id="KW-0812">Transmembrane</keyword>
<proteinExistence type="inferred from homology"/>
<dbReference type="RefSeq" id="WP_196122960.1">
    <property type="nucleotide sequence ID" value="NZ_JADPMR010000001.1"/>
</dbReference>
<name>A0ABS0GCX4_9VIBR</name>
<evidence type="ECO:0000313" key="9">
    <source>
        <dbReference type="Proteomes" id="UP000597206"/>
    </source>
</evidence>
<sequence>MKNWIDLFLAFFRIGIFGFGGGPTMIPLVHAEVVNRYKWMDDDEFSNVLAIGNTLPGPIATKMAGYIGYKVGGYVGMLLAVISVMVPLVIVMIAGLSLLNQYRDKPWVAGMAHGVVPVVTWMLTKLTWDFFKKGYKAIGIIATCIMCVVAFVLIDLLHIHPGLVIAAILLAALFKPSPRLKPSETES</sequence>